<comment type="caution">
    <text evidence="6">The sequence shown here is derived from an EMBL/GenBank/DDBJ whole genome shotgun (WGS) entry which is preliminary data.</text>
</comment>
<dbReference type="Pfam" id="PF07523">
    <property type="entry name" value="Big_3"/>
    <property type="match status" value="1"/>
</dbReference>
<feature type="domain" description="MucBP" evidence="4">
    <location>
        <begin position="275"/>
        <end position="345"/>
    </location>
</feature>
<accession>A0A0V8E860</accession>
<dbReference type="PATRIC" id="fig|1360.114.peg.2274"/>
<dbReference type="InterPro" id="IPR013783">
    <property type="entry name" value="Ig-like_fold"/>
</dbReference>
<feature type="transmembrane region" description="Helical" evidence="3">
    <location>
        <begin position="546"/>
        <end position="569"/>
    </location>
</feature>
<evidence type="ECO:0000256" key="3">
    <source>
        <dbReference type="SAM" id="Phobius"/>
    </source>
</evidence>
<keyword evidence="3" id="KW-0472">Membrane</keyword>
<evidence type="ECO:0000313" key="7">
    <source>
        <dbReference type="Proteomes" id="UP000053719"/>
    </source>
</evidence>
<evidence type="ECO:0000313" key="6">
    <source>
        <dbReference type="EMBL" id="KSU22021.1"/>
    </source>
</evidence>
<dbReference type="Gene3D" id="3.10.20.320">
    <property type="entry name" value="Putative peptidoglycan bound protein (lpxtg motif)"/>
    <property type="match status" value="3"/>
</dbReference>
<keyword evidence="3" id="KW-0812">Transmembrane</keyword>
<feature type="domain" description="MucBP" evidence="4">
    <location>
        <begin position="442"/>
        <end position="503"/>
    </location>
</feature>
<protein>
    <submittedName>
        <fullName evidence="6">Internalin putative (LPXTG motif)</fullName>
    </submittedName>
</protein>
<dbReference type="Proteomes" id="UP000053719">
    <property type="component" value="Unassembled WGS sequence"/>
</dbReference>
<dbReference type="RefSeq" id="WP_058211484.1">
    <property type="nucleotide sequence ID" value="NZ_JAZICS010000002.1"/>
</dbReference>
<gene>
    <name evidence="6" type="ORF">M20_0673</name>
</gene>
<feature type="domain" description="MucBP" evidence="4">
    <location>
        <begin position="206"/>
        <end position="267"/>
    </location>
</feature>
<dbReference type="InterPro" id="IPR009459">
    <property type="entry name" value="MucBP_dom"/>
</dbReference>
<reference evidence="7" key="1">
    <citation type="submission" date="2015-10" db="EMBL/GenBank/DDBJ databases">
        <title>Draft Genome Sequences of 11 Lactococcus lactis subspecies cremoris strains.</title>
        <authorList>
            <person name="Wels M."/>
            <person name="Backus L."/>
            <person name="Boekhorst J."/>
            <person name="Dijkstra A."/>
            <person name="Beerthuizen M."/>
            <person name="Kelly W."/>
            <person name="Siezen R."/>
            <person name="Bachmann H."/>
            <person name="Van Hijum S."/>
        </authorList>
    </citation>
    <scope>NUCLEOTIDE SEQUENCE [LARGE SCALE GENOMIC DNA]</scope>
    <source>
        <strain evidence="7">M20</strain>
    </source>
</reference>
<feature type="region of interest" description="Disordered" evidence="2">
    <location>
        <begin position="506"/>
        <end position="541"/>
    </location>
</feature>
<feature type="compositionally biased region" description="Basic and acidic residues" evidence="2">
    <location>
        <begin position="514"/>
        <end position="536"/>
    </location>
</feature>
<evidence type="ECO:0000259" key="4">
    <source>
        <dbReference type="Pfam" id="PF06458"/>
    </source>
</evidence>
<keyword evidence="1" id="KW-0677">Repeat</keyword>
<keyword evidence="3" id="KW-1133">Transmembrane helix</keyword>
<sequence>MRKIKIFGLISTGIIISTSMMPIIADTKDVPINETTLTSIPKVNSEGNNMVRNLGGVTGRWFVINGKNEFFSPTINIQKDNTAPIEFSKIISQNSGSSSNFSEKVLFSDAISIKALPEVIVPSGTTYSIEYTIDKTTFNSMPPADITSLKGIIVTFSKMNASERVEIKNSAIVNWNNTHSGPNDLAQFFEDDRLQSTIYFDSYRMVTATYKDESGADLSEPEVFYGVLGDKYNTSARTIPGYKLTVMPNNASGQFSDDDQTVSYIYKKEVVAGGDVTVNYVDEDGKAIPNVPAQTINGNIGDSYDATTDAYKLEIPGYTLDENNLPSNGKGILSDKAQMVTYVYKQIKDQSVVIVHDSEITVGDEWKPEDNFSSATDYYGNVVPFSDISIEGQVDTTKKGIYKVTYKRLVPNFYLTSENQGSYSAVATITVKDAQPVKGGDVITKYVDADGNKISDDTVKMGNIGETYNTEQKTIEGYTFKEVQGNTTGQFTDQVQTVNYVYTKNKLNPVSPKTKPDNKRGSKGNKEGTTSSERHSLPATGENERLMTMNIILGLILIALGAVLSVFHIKKVNK</sequence>
<dbReference type="EMBL" id="LKLU01000041">
    <property type="protein sequence ID" value="KSU22021.1"/>
    <property type="molecule type" value="Genomic_DNA"/>
</dbReference>
<name>A0A0V8E860_LACLL</name>
<evidence type="ECO:0000259" key="5">
    <source>
        <dbReference type="Pfam" id="PF07523"/>
    </source>
</evidence>
<dbReference type="Gene3D" id="2.60.40.10">
    <property type="entry name" value="Immunoglobulins"/>
    <property type="match status" value="1"/>
</dbReference>
<proteinExistence type="predicted"/>
<feature type="domain" description="Ig-like" evidence="5">
    <location>
        <begin position="355"/>
        <end position="407"/>
    </location>
</feature>
<dbReference type="Pfam" id="PF06458">
    <property type="entry name" value="MucBP"/>
    <property type="match status" value="3"/>
</dbReference>
<organism evidence="6 7">
    <name type="scientific">Lactococcus lactis subsp. lactis</name>
    <name type="common">Streptococcus lactis</name>
    <dbReference type="NCBI Taxonomy" id="1360"/>
    <lineage>
        <taxon>Bacteria</taxon>
        <taxon>Bacillati</taxon>
        <taxon>Bacillota</taxon>
        <taxon>Bacilli</taxon>
        <taxon>Lactobacillales</taxon>
        <taxon>Streptococcaceae</taxon>
        <taxon>Lactococcus</taxon>
    </lineage>
</organism>
<evidence type="ECO:0000256" key="2">
    <source>
        <dbReference type="SAM" id="MobiDB-lite"/>
    </source>
</evidence>
<dbReference type="AlphaFoldDB" id="A0A0V8E860"/>
<dbReference type="InterPro" id="IPR022038">
    <property type="entry name" value="Ig-like_bact"/>
</dbReference>
<evidence type="ECO:0000256" key="1">
    <source>
        <dbReference type="ARBA" id="ARBA00022737"/>
    </source>
</evidence>